<dbReference type="InterPro" id="IPR021345">
    <property type="entry name" value="DUF2961"/>
</dbReference>
<evidence type="ECO:0000313" key="2">
    <source>
        <dbReference type="EMBL" id="MCD2425387.1"/>
    </source>
</evidence>
<keyword evidence="1" id="KW-0732">Signal</keyword>
<reference evidence="2 3" key="1">
    <citation type="submission" date="2021-11" db="EMBL/GenBank/DDBJ databases">
        <title>Genomic of Niabella pedocola.</title>
        <authorList>
            <person name="Wu T."/>
        </authorList>
    </citation>
    <scope>NUCLEOTIDE SEQUENCE [LARGE SCALE GENOMIC DNA]</scope>
    <source>
        <strain evidence="2 3">JCM 31011</strain>
    </source>
</reference>
<sequence>MKRIVCYLLICIPGMITALCAQIPVTFATESARLSDLKVLPRYLDGTLVKQVSSYDTTGGNDDGFGGKYSYLRKEPGGLVIFDQQGQGVIERIWTPTPTDDTLDFYFDGNTRPGLSVKFRDLFNGTVPPFLAPLAAHKVGGFYSYVPIPYSKRCKIVFRGAKILFHQIQYRTYDQRYQVRSFQKAAISGSAAALKKVVALWNNPDRDIRNFYAAAPASLTKTITLAPGKTGVAATFRQGGRILGIELKPAAAFSGSWKQLDLRIRWDGDAVPAVLVPVADFFGFAYGSRSMESLLLGATSAKAYSYIPMPFDREATIELVYRGGDAALKPVDLSVTIYYSKEQRNAATEGRFYAYWKNERPPEGAPYVFLEGNGRGHYIGTLLQGQATDCTNFTEFFEGDDYTAIDGSMTAHGTGSEDYFNGGWYAQPGGWVERLGAPLSGCLDYSLPLGRTGGYRFFLMDKMPFYKSIEHTIEHGPVNNNRPVQYTSVALYFADHAIARSMIPDNEHTRLYIPDTITFYTRLMRHLTYNGNLQLRRDVATLVGKENASLNINVTEVPPGTYRVFLHQLKQAPAHLEVRIADAVSAGDWKAVPVNVKEAPADLLVGEIVITDRSIPVNLLFRTNDPQPVLEFDRVQLVKEKQE</sequence>
<accession>A0ABS8PYM3</accession>
<comment type="caution">
    <text evidence="2">The sequence shown here is derived from an EMBL/GenBank/DDBJ whole genome shotgun (WGS) entry which is preliminary data.</text>
</comment>
<feature type="signal peptide" evidence="1">
    <location>
        <begin position="1"/>
        <end position="21"/>
    </location>
</feature>
<name>A0ABS8PYM3_9BACT</name>
<dbReference type="RefSeq" id="WP_231007867.1">
    <property type="nucleotide sequence ID" value="NZ_JAJNEC010000007.1"/>
</dbReference>
<dbReference type="EMBL" id="JAJNEC010000007">
    <property type="protein sequence ID" value="MCD2425387.1"/>
    <property type="molecule type" value="Genomic_DNA"/>
</dbReference>
<dbReference type="Proteomes" id="UP001199816">
    <property type="component" value="Unassembled WGS sequence"/>
</dbReference>
<evidence type="ECO:0000256" key="1">
    <source>
        <dbReference type="SAM" id="SignalP"/>
    </source>
</evidence>
<evidence type="ECO:0000313" key="3">
    <source>
        <dbReference type="Proteomes" id="UP001199816"/>
    </source>
</evidence>
<proteinExistence type="predicted"/>
<dbReference type="Pfam" id="PF11175">
    <property type="entry name" value="DUF2961"/>
    <property type="match status" value="1"/>
</dbReference>
<dbReference type="Gene3D" id="2.60.120.1390">
    <property type="match status" value="2"/>
</dbReference>
<organism evidence="2 3">
    <name type="scientific">Niabella pedocola</name>
    <dbReference type="NCBI Taxonomy" id="1752077"/>
    <lineage>
        <taxon>Bacteria</taxon>
        <taxon>Pseudomonadati</taxon>
        <taxon>Bacteroidota</taxon>
        <taxon>Chitinophagia</taxon>
        <taxon>Chitinophagales</taxon>
        <taxon>Chitinophagaceae</taxon>
        <taxon>Niabella</taxon>
    </lineage>
</organism>
<keyword evidence="3" id="KW-1185">Reference proteome</keyword>
<protein>
    <submittedName>
        <fullName evidence="2">DUF2961 domain-containing protein</fullName>
    </submittedName>
</protein>
<gene>
    <name evidence="2" type="ORF">LQ567_21565</name>
</gene>
<feature type="chain" id="PRO_5047449474" evidence="1">
    <location>
        <begin position="22"/>
        <end position="643"/>
    </location>
</feature>